<dbReference type="PROSITE" id="PS51257">
    <property type="entry name" value="PROKAR_LIPOPROTEIN"/>
    <property type="match status" value="1"/>
</dbReference>
<evidence type="ECO:0000256" key="1">
    <source>
        <dbReference type="SAM" id="Phobius"/>
    </source>
</evidence>
<feature type="transmembrane region" description="Helical" evidence="1">
    <location>
        <begin position="135"/>
        <end position="159"/>
    </location>
</feature>
<dbReference type="EMBL" id="JAJJMB010001716">
    <property type="protein sequence ID" value="KAI3955910.1"/>
    <property type="molecule type" value="Genomic_DNA"/>
</dbReference>
<reference evidence="3" key="1">
    <citation type="submission" date="2022-04" db="EMBL/GenBank/DDBJ databases">
        <title>A functionally conserved STORR gene fusion in Papaver species that diverged 16.8 million years ago.</title>
        <authorList>
            <person name="Catania T."/>
        </authorList>
    </citation>
    <scope>NUCLEOTIDE SEQUENCE</scope>
    <source>
        <strain evidence="3">S-188037</strain>
    </source>
</reference>
<dbReference type="GO" id="GO:0009506">
    <property type="term" value="C:plasmodesma"/>
    <property type="evidence" value="ECO:0007669"/>
    <property type="project" value="TreeGrafter"/>
</dbReference>
<dbReference type="InterPro" id="IPR040283">
    <property type="entry name" value="DDB_G0292058-like"/>
</dbReference>
<sequence length="537" mass="60004">MLSFRLQTSFLLLPTLLLIISCCVSHGVSQSFNHQEMVVGRELLQTIDGNEVLVDNSTLILAERRTFRKDPLDNMKRYRGGWNISEKHYWASVGFTAVPLFAIAAIWFVLFGITLCFICTCYCCCPREPYGYSRLAYALSLIFLILFTIMAIIGCVVLYTGQGKFYGSTTQTFEYILDKGVVVVNNLRNISEYLDSAQNITIDRVFLPSDMQTKIDDIQTKINSSANSLATRTDNNKDKIQDALDTVRIVLIIVSAVMLFLAFLGFLFSILGMKFIVSILVIVGWILVAGTFLLCGVFLLLHNVTADTCIAMNEWVQHPTAHTALDDILPCVDNATAAETLLRTKEATSELVGVVNQVITNVSNINFAPNFVPLYFNQSGPKVPVLCDPFNADFTDRRCSPGEVDLNNATKVWQSYVCDVSSTEICTTVGRITPTFYTQMSAAVSVSYGLYTYGPFLVDLEDCTFVRDTFSTIGTDHCPGLRRYSQWIYVGLVLVSSAVMLSLIFWVIYARERRHRVYTKQFLVQSGQGTHGEHKGA</sequence>
<dbReference type="AlphaFoldDB" id="A0AAD4XW83"/>
<evidence type="ECO:0000313" key="3">
    <source>
        <dbReference type="EMBL" id="KAI3955910.1"/>
    </source>
</evidence>
<dbReference type="PANTHER" id="PTHR31414:SF15">
    <property type="entry name" value="PLASMA MEMBRANE FUSION PROTEIN"/>
    <property type="match status" value="1"/>
</dbReference>
<dbReference type="PANTHER" id="PTHR31414">
    <property type="entry name" value="TRANSMEMBRANE PROTEIN DDB_G0292058"/>
    <property type="match status" value="1"/>
</dbReference>
<organism evidence="3 4">
    <name type="scientific">Papaver atlanticum</name>
    <dbReference type="NCBI Taxonomy" id="357466"/>
    <lineage>
        <taxon>Eukaryota</taxon>
        <taxon>Viridiplantae</taxon>
        <taxon>Streptophyta</taxon>
        <taxon>Embryophyta</taxon>
        <taxon>Tracheophyta</taxon>
        <taxon>Spermatophyta</taxon>
        <taxon>Magnoliopsida</taxon>
        <taxon>Ranunculales</taxon>
        <taxon>Papaveraceae</taxon>
        <taxon>Papaveroideae</taxon>
        <taxon>Papaver</taxon>
    </lineage>
</organism>
<evidence type="ECO:0000313" key="4">
    <source>
        <dbReference type="Proteomes" id="UP001202328"/>
    </source>
</evidence>
<keyword evidence="1" id="KW-1133">Transmembrane helix</keyword>
<evidence type="ECO:0000256" key="2">
    <source>
        <dbReference type="SAM" id="SignalP"/>
    </source>
</evidence>
<keyword evidence="1" id="KW-0812">Transmembrane</keyword>
<comment type="caution">
    <text evidence="3">The sequence shown here is derived from an EMBL/GenBank/DDBJ whole genome shotgun (WGS) entry which is preliminary data.</text>
</comment>
<feature type="signal peptide" evidence="2">
    <location>
        <begin position="1"/>
        <end position="29"/>
    </location>
</feature>
<feature type="transmembrane region" description="Helical" evidence="1">
    <location>
        <begin position="100"/>
        <end position="123"/>
    </location>
</feature>
<accession>A0AAD4XW83</accession>
<keyword evidence="1" id="KW-0472">Membrane</keyword>
<dbReference type="Proteomes" id="UP001202328">
    <property type="component" value="Unassembled WGS sequence"/>
</dbReference>
<name>A0AAD4XW83_9MAGN</name>
<keyword evidence="2" id="KW-0732">Signal</keyword>
<feature type="transmembrane region" description="Helical" evidence="1">
    <location>
        <begin position="487"/>
        <end position="510"/>
    </location>
</feature>
<feature type="chain" id="PRO_5042257769" evidence="2">
    <location>
        <begin position="30"/>
        <end position="537"/>
    </location>
</feature>
<proteinExistence type="predicted"/>
<protein>
    <submittedName>
        <fullName evidence="3">Uncharacterized protein</fullName>
    </submittedName>
</protein>
<dbReference type="GO" id="GO:0005886">
    <property type="term" value="C:plasma membrane"/>
    <property type="evidence" value="ECO:0007669"/>
    <property type="project" value="TreeGrafter"/>
</dbReference>
<feature type="transmembrane region" description="Helical" evidence="1">
    <location>
        <begin position="249"/>
        <end position="268"/>
    </location>
</feature>
<feature type="transmembrane region" description="Helical" evidence="1">
    <location>
        <begin position="275"/>
        <end position="301"/>
    </location>
</feature>
<keyword evidence="4" id="KW-1185">Reference proteome</keyword>
<gene>
    <name evidence="3" type="ORF">MKW98_006270</name>
</gene>